<feature type="compositionally biased region" description="Basic and acidic residues" evidence="10">
    <location>
        <begin position="447"/>
        <end position="456"/>
    </location>
</feature>
<comment type="caution">
    <text evidence="13">The sequence shown here is derived from an EMBL/GenBank/DDBJ whole genome shotgun (WGS) entry which is preliminary data.</text>
</comment>
<keyword evidence="7 8" id="KW-0539">Nucleus</keyword>
<dbReference type="GO" id="GO:0004521">
    <property type="term" value="F:RNA endonuclease activity"/>
    <property type="evidence" value="ECO:0007669"/>
    <property type="project" value="UniProtKB-UniRule"/>
</dbReference>
<dbReference type="SUPFAM" id="SSF144206">
    <property type="entry name" value="NOB1 zinc finger-like"/>
    <property type="match status" value="1"/>
</dbReference>
<evidence type="ECO:0000256" key="1">
    <source>
        <dbReference type="ARBA" id="ARBA00004123"/>
    </source>
</evidence>
<dbReference type="EMBL" id="JAACXV010000107">
    <property type="protein sequence ID" value="KAF7283442.1"/>
    <property type="molecule type" value="Genomic_DNA"/>
</dbReference>
<evidence type="ECO:0000256" key="6">
    <source>
        <dbReference type="ARBA" id="ARBA00022833"/>
    </source>
</evidence>
<dbReference type="Proteomes" id="UP000625711">
    <property type="component" value="Unassembled WGS sequence"/>
</dbReference>
<evidence type="ECO:0000256" key="7">
    <source>
        <dbReference type="ARBA" id="ARBA00023242"/>
    </source>
</evidence>
<feature type="domain" description="Ribonuclease PIN" evidence="12">
    <location>
        <begin position="12"/>
        <end position="98"/>
    </location>
</feature>
<dbReference type="InterPro" id="IPR033411">
    <property type="entry name" value="Ribonuclease_PIN"/>
</dbReference>
<comment type="function">
    <text evidence="8">May play a role in mRNA degradation.</text>
</comment>
<sequence length="456" mass="51750">MSDNNQKQVEYLVVDTTAFIQNAPLHDVAEHIITCQDVVEEVTNKRQLRRLVALPYNLIVKDVFPEYVKLVTEFSKKTGDYPSLSATDIKVMALTYQLEKDKNGIKHLKNEPTLQRALITTESISKELNPDITGFFLPKSKQVNDSVESFVNIKGKLNEQNILYTDLNKTVLDNLELNNDRNMSINTLEYIKDDILPVNKTNEKTNEALDDLAVDIKNLTCQVNSDKESESVLVSVSDSEDSSDGSSDDDDERGWIKPTNISLAKKQVNSQLIEEKHVEVACMTTDFAMQNVLKQINLNVCALDGRIIKQLRTYILRCYACFKTTSIMTKRFCPKCGNNTLKKVAVSVNEYGDMQIHINPRKPLTGRGKKFSLPKIKGGKHPNNPIIVEDQPIADNRPSRLARTKNNPLDDDYIAGFSPFVMRDVNSKSAQLHIKPGSEFKQWMKRNPNESRRKKK</sequence>
<dbReference type="InterPro" id="IPR014881">
    <property type="entry name" value="NOB1_Zn-bd"/>
</dbReference>
<feature type="region of interest" description="Disordered" evidence="10">
    <location>
        <begin position="436"/>
        <end position="456"/>
    </location>
</feature>
<evidence type="ECO:0000259" key="12">
    <source>
        <dbReference type="Pfam" id="PF17146"/>
    </source>
</evidence>
<feature type="binding site" evidence="9">
    <location>
        <position position="333"/>
    </location>
    <ligand>
        <name>Zn(2+)</name>
        <dbReference type="ChEBI" id="CHEBI:29105"/>
    </ligand>
</feature>
<dbReference type="GO" id="GO:0046872">
    <property type="term" value="F:metal ion binding"/>
    <property type="evidence" value="ECO:0007669"/>
    <property type="project" value="UniProtKB-UniRule"/>
</dbReference>
<name>A0A834IM05_RHYFE</name>
<dbReference type="InterPro" id="IPR039907">
    <property type="entry name" value="NOB1"/>
</dbReference>
<protein>
    <recommendedName>
        <fullName evidence="8">RNA-binding protein NOB1</fullName>
    </recommendedName>
</protein>
<evidence type="ECO:0000256" key="8">
    <source>
        <dbReference type="PIRNR" id="PIRNR037125"/>
    </source>
</evidence>
<feature type="binding site" evidence="9">
    <location>
        <position position="321"/>
    </location>
    <ligand>
        <name>Zn(2+)</name>
        <dbReference type="ChEBI" id="CHEBI:29105"/>
    </ligand>
</feature>
<dbReference type="FunFam" id="3.40.50.1010:FF:000020">
    <property type="entry name" value="20S-pre-rRNA D-site endonuclease NOB1"/>
    <property type="match status" value="1"/>
</dbReference>
<dbReference type="AlphaFoldDB" id="A0A834IM05"/>
<evidence type="ECO:0000256" key="3">
    <source>
        <dbReference type="ARBA" id="ARBA00022722"/>
    </source>
</evidence>
<dbReference type="PANTHER" id="PTHR12814:SF2">
    <property type="entry name" value="RNA-BINDING PROTEIN NOB1"/>
    <property type="match status" value="1"/>
</dbReference>
<keyword evidence="14" id="KW-1185">Reference proteome</keyword>
<dbReference type="Pfam" id="PF17146">
    <property type="entry name" value="PIN_6"/>
    <property type="match status" value="1"/>
</dbReference>
<proteinExistence type="inferred from homology"/>
<accession>A0A834IM05</accession>
<organism evidence="13 14">
    <name type="scientific">Rhynchophorus ferrugineus</name>
    <name type="common">Red palm weevil</name>
    <name type="synonym">Curculio ferrugineus</name>
    <dbReference type="NCBI Taxonomy" id="354439"/>
    <lineage>
        <taxon>Eukaryota</taxon>
        <taxon>Metazoa</taxon>
        <taxon>Ecdysozoa</taxon>
        <taxon>Arthropoda</taxon>
        <taxon>Hexapoda</taxon>
        <taxon>Insecta</taxon>
        <taxon>Pterygota</taxon>
        <taxon>Neoptera</taxon>
        <taxon>Endopterygota</taxon>
        <taxon>Coleoptera</taxon>
        <taxon>Polyphaga</taxon>
        <taxon>Cucujiformia</taxon>
        <taxon>Curculionidae</taxon>
        <taxon>Dryophthorinae</taxon>
        <taxon>Rhynchophorus</taxon>
    </lineage>
</organism>
<keyword evidence="4 8" id="KW-0479">Metal-binding</keyword>
<evidence type="ECO:0000313" key="14">
    <source>
        <dbReference type="Proteomes" id="UP000625711"/>
    </source>
</evidence>
<gene>
    <name evidence="13" type="ORF">GWI33_000527</name>
</gene>
<feature type="binding site" evidence="9">
    <location>
        <position position="318"/>
    </location>
    <ligand>
        <name>Zn(2+)</name>
        <dbReference type="ChEBI" id="CHEBI:29105"/>
    </ligand>
</feature>
<dbReference type="GO" id="GO:0030490">
    <property type="term" value="P:maturation of SSU-rRNA"/>
    <property type="evidence" value="ECO:0007669"/>
    <property type="project" value="TreeGrafter"/>
</dbReference>
<dbReference type="GO" id="GO:0030688">
    <property type="term" value="C:preribosome, small subunit precursor"/>
    <property type="evidence" value="ECO:0007669"/>
    <property type="project" value="TreeGrafter"/>
</dbReference>
<dbReference type="InterPro" id="IPR017117">
    <property type="entry name" value="Nob1_euk"/>
</dbReference>
<dbReference type="CDD" id="cd09876">
    <property type="entry name" value="PIN_Nob1-like"/>
    <property type="match status" value="1"/>
</dbReference>
<evidence type="ECO:0000256" key="5">
    <source>
        <dbReference type="ARBA" id="ARBA00022801"/>
    </source>
</evidence>
<comment type="subcellular location">
    <subcellularLocation>
        <location evidence="1 8">Nucleus</location>
    </subcellularLocation>
</comment>
<keyword evidence="6 8" id="KW-0862">Zinc</keyword>
<evidence type="ECO:0000256" key="9">
    <source>
        <dbReference type="PIRSR" id="PIRSR037125-1"/>
    </source>
</evidence>
<dbReference type="Gene3D" id="3.40.50.1010">
    <property type="entry name" value="5'-nuclease"/>
    <property type="match status" value="1"/>
</dbReference>
<evidence type="ECO:0000259" key="11">
    <source>
        <dbReference type="Pfam" id="PF08772"/>
    </source>
</evidence>
<reference evidence="13" key="1">
    <citation type="submission" date="2020-08" db="EMBL/GenBank/DDBJ databases">
        <title>Genome sequencing and assembly of the red palm weevil Rhynchophorus ferrugineus.</title>
        <authorList>
            <person name="Dias G.B."/>
            <person name="Bergman C.M."/>
            <person name="Manee M."/>
        </authorList>
    </citation>
    <scope>NUCLEOTIDE SEQUENCE</scope>
    <source>
        <strain evidence="13">AA-2017</strain>
        <tissue evidence="13">Whole larva</tissue>
    </source>
</reference>
<dbReference type="Gene3D" id="6.20.210.10">
    <property type="entry name" value="Nin one binding (NOB1), Zn-ribbon-like"/>
    <property type="match status" value="1"/>
</dbReference>
<feature type="domain" description="Nin one binding (NOB1) Zn-ribbon-like" evidence="11">
    <location>
        <begin position="308"/>
        <end position="379"/>
    </location>
</feature>
<comment type="similarity">
    <text evidence="2 8">Belongs to the NOB1 family.</text>
</comment>
<dbReference type="OrthoDB" id="446759at2759"/>
<dbReference type="GO" id="GO:0016787">
    <property type="term" value="F:hydrolase activity"/>
    <property type="evidence" value="ECO:0007669"/>
    <property type="project" value="UniProtKB-KW"/>
</dbReference>
<dbReference type="InterPro" id="IPR036283">
    <property type="entry name" value="NOB1_Zf-like_sf"/>
</dbReference>
<evidence type="ECO:0000256" key="4">
    <source>
        <dbReference type="ARBA" id="ARBA00022723"/>
    </source>
</evidence>
<dbReference type="PANTHER" id="PTHR12814">
    <property type="entry name" value="RNA-BINDING PROTEIN NOB1"/>
    <property type="match status" value="1"/>
</dbReference>
<feature type="binding site" evidence="9">
    <location>
        <position position="336"/>
    </location>
    <ligand>
        <name>Zn(2+)</name>
        <dbReference type="ChEBI" id="CHEBI:29105"/>
    </ligand>
</feature>
<feature type="compositionally biased region" description="Acidic residues" evidence="10">
    <location>
        <begin position="238"/>
        <end position="252"/>
    </location>
</feature>
<dbReference type="GO" id="GO:0031981">
    <property type="term" value="C:nuclear lumen"/>
    <property type="evidence" value="ECO:0007669"/>
    <property type="project" value="UniProtKB-ARBA"/>
</dbReference>
<evidence type="ECO:0000256" key="10">
    <source>
        <dbReference type="SAM" id="MobiDB-lite"/>
    </source>
</evidence>
<dbReference type="PIRSF" id="PIRSF037125">
    <property type="entry name" value="D-site_20S_pre-rRNA_nuclease"/>
    <property type="match status" value="1"/>
</dbReference>
<dbReference type="Pfam" id="PF08772">
    <property type="entry name" value="Zn_ribbon_NOB1"/>
    <property type="match status" value="1"/>
</dbReference>
<dbReference type="GO" id="GO:0005737">
    <property type="term" value="C:cytoplasm"/>
    <property type="evidence" value="ECO:0007669"/>
    <property type="project" value="UniProtKB-ARBA"/>
</dbReference>
<evidence type="ECO:0000256" key="2">
    <source>
        <dbReference type="ARBA" id="ARBA00005858"/>
    </source>
</evidence>
<keyword evidence="5" id="KW-0378">Hydrolase</keyword>
<keyword evidence="3" id="KW-0540">Nuclease</keyword>
<feature type="region of interest" description="Disordered" evidence="10">
    <location>
        <begin position="230"/>
        <end position="255"/>
    </location>
</feature>
<evidence type="ECO:0000313" key="13">
    <source>
        <dbReference type="EMBL" id="KAF7283442.1"/>
    </source>
</evidence>